<organism evidence="2 3">
    <name type="scientific">Dictyobacter kobayashii</name>
    <dbReference type="NCBI Taxonomy" id="2014872"/>
    <lineage>
        <taxon>Bacteria</taxon>
        <taxon>Bacillati</taxon>
        <taxon>Chloroflexota</taxon>
        <taxon>Ktedonobacteria</taxon>
        <taxon>Ktedonobacterales</taxon>
        <taxon>Dictyobacteraceae</taxon>
        <taxon>Dictyobacter</taxon>
    </lineage>
</organism>
<name>A0A402AJG7_9CHLR</name>
<dbReference type="AlphaFoldDB" id="A0A402AJG7"/>
<feature type="transmembrane region" description="Helical" evidence="1">
    <location>
        <begin position="12"/>
        <end position="31"/>
    </location>
</feature>
<evidence type="ECO:0000313" key="2">
    <source>
        <dbReference type="EMBL" id="GCE19213.1"/>
    </source>
</evidence>
<comment type="caution">
    <text evidence="2">The sequence shown here is derived from an EMBL/GenBank/DDBJ whole genome shotgun (WGS) entry which is preliminary data.</text>
</comment>
<protein>
    <submittedName>
        <fullName evidence="2">Uncharacterized protein</fullName>
    </submittedName>
</protein>
<gene>
    <name evidence="2" type="ORF">KDK_30130</name>
</gene>
<evidence type="ECO:0000313" key="3">
    <source>
        <dbReference type="Proteomes" id="UP000287188"/>
    </source>
</evidence>
<feature type="transmembrane region" description="Helical" evidence="1">
    <location>
        <begin position="43"/>
        <end position="63"/>
    </location>
</feature>
<keyword evidence="3" id="KW-1185">Reference proteome</keyword>
<proteinExistence type="predicted"/>
<keyword evidence="1" id="KW-0812">Transmembrane</keyword>
<reference evidence="3" key="1">
    <citation type="submission" date="2018-12" db="EMBL/GenBank/DDBJ databases">
        <title>Tengunoibacter tsumagoiensis gen. nov., sp. nov., Dictyobacter kobayashii sp. nov., D. alpinus sp. nov., and D. joshuensis sp. nov. and description of Dictyobacteraceae fam. nov. within the order Ktedonobacterales isolated from Tengu-no-mugimeshi.</title>
        <authorList>
            <person name="Wang C.M."/>
            <person name="Zheng Y."/>
            <person name="Sakai Y."/>
            <person name="Toyoda A."/>
            <person name="Minakuchi Y."/>
            <person name="Abe K."/>
            <person name="Yokota A."/>
            <person name="Yabe S."/>
        </authorList>
    </citation>
    <scope>NUCLEOTIDE SEQUENCE [LARGE SCALE GENOMIC DNA]</scope>
    <source>
        <strain evidence="3">Uno11</strain>
    </source>
</reference>
<dbReference type="EMBL" id="BIFS01000001">
    <property type="protein sequence ID" value="GCE19213.1"/>
    <property type="molecule type" value="Genomic_DNA"/>
</dbReference>
<dbReference type="Proteomes" id="UP000287188">
    <property type="component" value="Unassembled WGS sequence"/>
</dbReference>
<evidence type="ECO:0000256" key="1">
    <source>
        <dbReference type="SAM" id="Phobius"/>
    </source>
</evidence>
<accession>A0A402AJG7</accession>
<keyword evidence="1" id="KW-1133">Transmembrane helix</keyword>
<sequence>MLITGHEVAMVAVDIVCSVGFVAISALPTISYVSPLEEVTIDILNASILSLNFMYFLVYHAFLSKARIVTCKK</sequence>
<keyword evidence="1" id="KW-0472">Membrane</keyword>